<dbReference type="Proteomes" id="UP000034081">
    <property type="component" value="Unassembled WGS sequence"/>
</dbReference>
<dbReference type="CDD" id="cd07989">
    <property type="entry name" value="LPLAT_AGPAT-like"/>
    <property type="match status" value="1"/>
</dbReference>
<sequence>MSVESHFHTPPQEAARDVFARILKLTDFQVVGRDRLAFLEETGRSAIFAFFPHTGHLDSPAVRKAVPPNLRGKLLYPAAADYWHKDGVRGRVKAFMSSLVVPNFPMYRYEAGIKGMQESLDQAAEFLRSGYSLVASPEGTRSDLPLQERQLRTGVAELALMTRKPIIPVGLIGMEQILPRGRIIPSFREDGVKRSVRVVFGEAINLDTHDLTGERRNLRREISAQLKADLVNLCTDVRTGLGS</sequence>
<evidence type="ECO:0000313" key="5">
    <source>
        <dbReference type="Proteomes" id="UP000034081"/>
    </source>
</evidence>
<reference evidence="4 5" key="1">
    <citation type="journal article" date="2015" name="Nature">
        <title>rRNA introns, odd ribosomes, and small enigmatic genomes across a large radiation of phyla.</title>
        <authorList>
            <person name="Brown C.T."/>
            <person name="Hug L.A."/>
            <person name="Thomas B.C."/>
            <person name="Sharon I."/>
            <person name="Castelle C.J."/>
            <person name="Singh A."/>
            <person name="Wilkins M.J."/>
            <person name="Williams K.H."/>
            <person name="Banfield J.F."/>
        </authorList>
    </citation>
    <scope>NUCLEOTIDE SEQUENCE [LARGE SCALE GENOMIC DNA]</scope>
</reference>
<gene>
    <name evidence="4" type="ORF">UT08_C0015G0018</name>
</gene>
<dbReference type="InterPro" id="IPR002123">
    <property type="entry name" value="Plipid/glycerol_acylTrfase"/>
</dbReference>
<name>A0A0G0L119_9BACT</name>
<comment type="caution">
    <text evidence="4">The sequence shown here is derived from an EMBL/GenBank/DDBJ whole genome shotgun (WGS) entry which is preliminary data.</text>
</comment>
<dbReference type="GO" id="GO:0003841">
    <property type="term" value="F:1-acylglycerol-3-phosphate O-acyltransferase activity"/>
    <property type="evidence" value="ECO:0007669"/>
    <property type="project" value="TreeGrafter"/>
</dbReference>
<proteinExistence type="predicted"/>
<accession>A0A0G0L119</accession>
<keyword evidence="2 4" id="KW-0012">Acyltransferase</keyword>
<organism evidence="4 5">
    <name type="scientific">Candidatus Woesebacteria bacterium GW2011_GWB1_38_8</name>
    <dbReference type="NCBI Taxonomy" id="1618570"/>
    <lineage>
        <taxon>Bacteria</taxon>
        <taxon>Candidatus Woeseibacteriota</taxon>
    </lineage>
</organism>
<dbReference type="GO" id="GO:0006654">
    <property type="term" value="P:phosphatidic acid biosynthetic process"/>
    <property type="evidence" value="ECO:0007669"/>
    <property type="project" value="TreeGrafter"/>
</dbReference>
<dbReference type="AlphaFoldDB" id="A0A0G0L119"/>
<evidence type="ECO:0000259" key="3">
    <source>
        <dbReference type="SMART" id="SM00563"/>
    </source>
</evidence>
<dbReference type="PANTHER" id="PTHR10434:SF11">
    <property type="entry name" value="1-ACYL-SN-GLYCEROL-3-PHOSPHATE ACYLTRANSFERASE"/>
    <property type="match status" value="1"/>
</dbReference>
<evidence type="ECO:0000313" key="4">
    <source>
        <dbReference type="EMBL" id="KKQ84682.1"/>
    </source>
</evidence>
<dbReference type="SMART" id="SM00563">
    <property type="entry name" value="PlsC"/>
    <property type="match status" value="1"/>
</dbReference>
<protein>
    <submittedName>
        <fullName evidence="4">1-acyl-sn-glycerol-3-phosphate acyltransferase</fullName>
    </submittedName>
</protein>
<dbReference type="PANTHER" id="PTHR10434">
    <property type="entry name" value="1-ACYL-SN-GLYCEROL-3-PHOSPHATE ACYLTRANSFERASE"/>
    <property type="match status" value="1"/>
</dbReference>
<evidence type="ECO:0000256" key="1">
    <source>
        <dbReference type="ARBA" id="ARBA00022679"/>
    </source>
</evidence>
<dbReference type="Pfam" id="PF01553">
    <property type="entry name" value="Acyltransferase"/>
    <property type="match status" value="1"/>
</dbReference>
<dbReference type="EMBL" id="LBVL01000015">
    <property type="protein sequence ID" value="KKQ84682.1"/>
    <property type="molecule type" value="Genomic_DNA"/>
</dbReference>
<feature type="domain" description="Phospholipid/glycerol acyltransferase" evidence="3">
    <location>
        <begin position="46"/>
        <end position="174"/>
    </location>
</feature>
<dbReference type="SUPFAM" id="SSF69593">
    <property type="entry name" value="Glycerol-3-phosphate (1)-acyltransferase"/>
    <property type="match status" value="1"/>
</dbReference>
<dbReference type="STRING" id="1618570.UT08_C0015G0018"/>
<evidence type="ECO:0000256" key="2">
    <source>
        <dbReference type="ARBA" id="ARBA00023315"/>
    </source>
</evidence>
<keyword evidence="1 4" id="KW-0808">Transferase</keyword>